<evidence type="ECO:0000256" key="5">
    <source>
        <dbReference type="ARBA" id="ARBA00023315"/>
    </source>
</evidence>
<proteinExistence type="inferred from homology"/>
<dbReference type="PRINTS" id="PR00789">
    <property type="entry name" value="OSIALOPTASE"/>
</dbReference>
<dbReference type="SUPFAM" id="SSF53067">
    <property type="entry name" value="Actin-like ATPase domain"/>
    <property type="match status" value="2"/>
</dbReference>
<feature type="domain" description="Gcp-like" evidence="7">
    <location>
        <begin position="313"/>
        <end position="458"/>
    </location>
</feature>
<feature type="domain" description="Gcp-like" evidence="7">
    <location>
        <begin position="165"/>
        <end position="214"/>
    </location>
</feature>
<dbReference type="Proteomes" id="UP000799757">
    <property type="component" value="Unassembled WGS sequence"/>
</dbReference>
<evidence type="ECO:0000256" key="6">
    <source>
        <dbReference type="ARBA" id="ARBA00048117"/>
    </source>
</evidence>
<gene>
    <name evidence="8" type="ORF">K505DRAFT_201020</name>
</gene>
<dbReference type="InterPro" id="IPR043129">
    <property type="entry name" value="ATPase_NBD"/>
</dbReference>
<evidence type="ECO:0000313" key="8">
    <source>
        <dbReference type="EMBL" id="KAF2786680.1"/>
    </source>
</evidence>
<evidence type="ECO:0000256" key="4">
    <source>
        <dbReference type="ARBA" id="ARBA00022723"/>
    </source>
</evidence>
<keyword evidence="5" id="KW-0012">Acyltransferase</keyword>
<protein>
    <recommendedName>
        <fullName evidence="1">N(6)-L-threonylcarbamoyladenine synthase</fullName>
        <ecNumber evidence="1">2.3.1.234</ecNumber>
    </recommendedName>
</protein>
<accession>A0A6A6WRG0</accession>
<dbReference type="GO" id="GO:0005739">
    <property type="term" value="C:mitochondrion"/>
    <property type="evidence" value="ECO:0007669"/>
    <property type="project" value="TreeGrafter"/>
</dbReference>
<dbReference type="InterPro" id="IPR022450">
    <property type="entry name" value="TsaD"/>
</dbReference>
<evidence type="ECO:0000259" key="7">
    <source>
        <dbReference type="Pfam" id="PF00814"/>
    </source>
</evidence>
<dbReference type="Gene3D" id="3.30.420.40">
    <property type="match status" value="2"/>
</dbReference>
<keyword evidence="2" id="KW-0808">Transferase</keyword>
<dbReference type="Pfam" id="PF00814">
    <property type="entry name" value="TsaD"/>
    <property type="match status" value="3"/>
</dbReference>
<keyword evidence="9" id="KW-1185">Reference proteome</keyword>
<reference evidence="8" key="1">
    <citation type="journal article" date="2020" name="Stud. Mycol.">
        <title>101 Dothideomycetes genomes: a test case for predicting lifestyles and emergence of pathogens.</title>
        <authorList>
            <person name="Haridas S."/>
            <person name="Albert R."/>
            <person name="Binder M."/>
            <person name="Bloem J."/>
            <person name="Labutti K."/>
            <person name="Salamov A."/>
            <person name="Andreopoulos B."/>
            <person name="Baker S."/>
            <person name="Barry K."/>
            <person name="Bills G."/>
            <person name="Bluhm B."/>
            <person name="Cannon C."/>
            <person name="Castanera R."/>
            <person name="Culley D."/>
            <person name="Daum C."/>
            <person name="Ezra D."/>
            <person name="Gonzalez J."/>
            <person name="Henrissat B."/>
            <person name="Kuo A."/>
            <person name="Liang C."/>
            <person name="Lipzen A."/>
            <person name="Lutzoni F."/>
            <person name="Magnuson J."/>
            <person name="Mondo S."/>
            <person name="Nolan M."/>
            <person name="Ohm R."/>
            <person name="Pangilinan J."/>
            <person name="Park H.-J."/>
            <person name="Ramirez L."/>
            <person name="Alfaro M."/>
            <person name="Sun H."/>
            <person name="Tritt A."/>
            <person name="Yoshinaga Y."/>
            <person name="Zwiers L.-H."/>
            <person name="Turgeon B."/>
            <person name="Goodwin S."/>
            <person name="Spatafora J."/>
            <person name="Crous P."/>
            <person name="Grigoriev I."/>
        </authorList>
    </citation>
    <scope>NUCLEOTIDE SEQUENCE</scope>
    <source>
        <strain evidence="8">CBS 109.77</strain>
    </source>
</reference>
<dbReference type="OrthoDB" id="10259622at2759"/>
<feature type="domain" description="Gcp-like" evidence="7">
    <location>
        <begin position="44"/>
        <end position="137"/>
    </location>
</feature>
<dbReference type="GO" id="GO:0046872">
    <property type="term" value="F:metal ion binding"/>
    <property type="evidence" value="ECO:0007669"/>
    <property type="project" value="UniProtKB-KW"/>
</dbReference>
<keyword evidence="3" id="KW-0819">tRNA processing</keyword>
<evidence type="ECO:0000256" key="3">
    <source>
        <dbReference type="ARBA" id="ARBA00022694"/>
    </source>
</evidence>
<evidence type="ECO:0000256" key="2">
    <source>
        <dbReference type="ARBA" id="ARBA00022679"/>
    </source>
</evidence>
<sequence>RRALLTIAIETSCDDTSVAVLEAATCPKHGHTSAVLHFHKKVTSNNTSFQGVHPIVSLYSHQENLAVLLDEALLHLPLNGASTRRIPDFVSVTRGPGMRSNLFTGVDTAKGLAVAWQRDLVGVHHMQAHALTARLVKALQNSHEQGPASIEPPHGAPVPAKIRIEPEFPFLSVLASGGHTLLTHSASLTEHKVLASTTDIAVGECLDKIARSVLPPDLLQTASSTMYGPLLEKFAFSEAPMVNLDKNTLEPKIEEQPVLGTQQGHPHQPVRAEYRLEDTTAGKYLSIYGTRYEYVVPKNNEEGLKQNTTKWGWSFNQPLSKAAGGLKSKSMEMSFSGLLTAVERVVQFKGDISTGKITKTERMTEDISIEERRDMAREAMRAAFTHVASRVVLGLQQDRIQKPASTHVATVVMAGGVAANSFFRFILASVLCAKGYSDVKMVFPPASLCTDNAAMIAWAGFEMYQAGYSDPRTIRAIRKWPLDQLLSPPSD</sequence>
<dbReference type="HAMAP" id="MF_01445">
    <property type="entry name" value="TsaD"/>
    <property type="match status" value="1"/>
</dbReference>
<dbReference type="PANTHER" id="PTHR11735:SF6">
    <property type="entry name" value="TRNA N6-ADENOSINE THREONYLCARBAMOYLTRANSFERASE, MITOCHONDRIAL"/>
    <property type="match status" value="1"/>
</dbReference>
<feature type="non-terminal residue" evidence="8">
    <location>
        <position position="491"/>
    </location>
</feature>
<dbReference type="GO" id="GO:0072670">
    <property type="term" value="P:mitochondrial tRNA threonylcarbamoyladenosine modification"/>
    <property type="evidence" value="ECO:0007669"/>
    <property type="project" value="TreeGrafter"/>
</dbReference>
<dbReference type="AlphaFoldDB" id="A0A6A6WRG0"/>
<name>A0A6A6WRG0_9PLEO</name>
<keyword evidence="4" id="KW-0479">Metal-binding</keyword>
<evidence type="ECO:0000313" key="9">
    <source>
        <dbReference type="Proteomes" id="UP000799757"/>
    </source>
</evidence>
<dbReference type="InterPro" id="IPR000905">
    <property type="entry name" value="Gcp-like_dom"/>
</dbReference>
<dbReference type="EMBL" id="MU002424">
    <property type="protein sequence ID" value="KAF2786680.1"/>
    <property type="molecule type" value="Genomic_DNA"/>
</dbReference>
<evidence type="ECO:0000256" key="1">
    <source>
        <dbReference type="ARBA" id="ARBA00012156"/>
    </source>
</evidence>
<dbReference type="InterPro" id="IPR017861">
    <property type="entry name" value="KAE1/TsaD"/>
</dbReference>
<dbReference type="EC" id="2.3.1.234" evidence="1"/>
<organism evidence="8 9">
    <name type="scientific">Melanomma pulvis-pyrius CBS 109.77</name>
    <dbReference type="NCBI Taxonomy" id="1314802"/>
    <lineage>
        <taxon>Eukaryota</taxon>
        <taxon>Fungi</taxon>
        <taxon>Dikarya</taxon>
        <taxon>Ascomycota</taxon>
        <taxon>Pezizomycotina</taxon>
        <taxon>Dothideomycetes</taxon>
        <taxon>Pleosporomycetidae</taxon>
        <taxon>Pleosporales</taxon>
        <taxon>Melanommataceae</taxon>
        <taxon>Melanomma</taxon>
    </lineage>
</organism>
<dbReference type="PANTHER" id="PTHR11735">
    <property type="entry name" value="TRNA N6-ADENOSINE THREONYLCARBAMOYLTRANSFERASE"/>
    <property type="match status" value="1"/>
</dbReference>
<comment type="catalytic activity">
    <reaction evidence="6">
        <text>L-threonylcarbamoyladenylate + adenosine(37) in tRNA = N(6)-L-threonylcarbamoyladenosine(37) in tRNA + AMP + H(+)</text>
        <dbReference type="Rhea" id="RHEA:37059"/>
        <dbReference type="Rhea" id="RHEA-COMP:10162"/>
        <dbReference type="Rhea" id="RHEA-COMP:10163"/>
        <dbReference type="ChEBI" id="CHEBI:15378"/>
        <dbReference type="ChEBI" id="CHEBI:73682"/>
        <dbReference type="ChEBI" id="CHEBI:74411"/>
        <dbReference type="ChEBI" id="CHEBI:74418"/>
        <dbReference type="ChEBI" id="CHEBI:456215"/>
        <dbReference type="EC" id="2.3.1.234"/>
    </reaction>
</comment>
<feature type="non-terminal residue" evidence="8">
    <location>
        <position position="1"/>
    </location>
</feature>
<dbReference type="GO" id="GO:0061711">
    <property type="term" value="F:tRNA N(6)-L-threonylcarbamoyladenine synthase activity"/>
    <property type="evidence" value="ECO:0007669"/>
    <property type="project" value="UniProtKB-EC"/>
</dbReference>